<keyword evidence="1 5" id="KW-0489">Methyltransferase</keyword>
<dbReference type="CDD" id="cd02440">
    <property type="entry name" value="AdoMet_MTases"/>
    <property type="match status" value="1"/>
</dbReference>
<dbReference type="NCBIfam" id="TIGR03534">
    <property type="entry name" value="RF_mod_PrmC"/>
    <property type="match status" value="1"/>
</dbReference>
<evidence type="ECO:0000256" key="3">
    <source>
        <dbReference type="ARBA" id="ARBA00022691"/>
    </source>
</evidence>
<feature type="domain" description="Release factor glutamine methyltransferase N-terminal" evidence="7">
    <location>
        <begin position="10"/>
        <end position="79"/>
    </location>
</feature>
<dbReference type="PROSITE" id="PS00092">
    <property type="entry name" value="N6_MTASE"/>
    <property type="match status" value="1"/>
</dbReference>
<dbReference type="GO" id="GO:0032259">
    <property type="term" value="P:methylation"/>
    <property type="evidence" value="ECO:0007669"/>
    <property type="project" value="UniProtKB-KW"/>
</dbReference>
<feature type="binding site" evidence="5">
    <location>
        <position position="192"/>
    </location>
    <ligand>
        <name>S-adenosyl-L-methionine</name>
        <dbReference type="ChEBI" id="CHEBI:59789"/>
    </ligand>
</feature>
<feature type="binding site" evidence="5">
    <location>
        <position position="177"/>
    </location>
    <ligand>
        <name>S-adenosyl-L-methionine</name>
        <dbReference type="ChEBI" id="CHEBI:59789"/>
    </ligand>
</feature>
<feature type="binding site" evidence="5">
    <location>
        <begin position="127"/>
        <end position="131"/>
    </location>
    <ligand>
        <name>S-adenosyl-L-methionine</name>
        <dbReference type="ChEBI" id="CHEBI:59789"/>
    </ligand>
</feature>
<comment type="function">
    <text evidence="5">Methylates the class 1 translation termination release factors RF1/PrfA and RF2/PrfB on the glutamine residue of the universally conserved GGQ motif.</text>
</comment>
<dbReference type="Proteomes" id="UP000619534">
    <property type="component" value="Unassembled WGS sequence"/>
</dbReference>
<dbReference type="PANTHER" id="PTHR18895:SF74">
    <property type="entry name" value="MTRF1L RELEASE FACTOR GLUTAMINE METHYLTRANSFERASE"/>
    <property type="match status" value="1"/>
</dbReference>
<dbReference type="GO" id="GO:0008168">
    <property type="term" value="F:methyltransferase activity"/>
    <property type="evidence" value="ECO:0007669"/>
    <property type="project" value="UniProtKB-KW"/>
</dbReference>
<feature type="binding site" evidence="5">
    <location>
        <begin position="192"/>
        <end position="195"/>
    </location>
    <ligand>
        <name>substrate</name>
    </ligand>
</feature>
<evidence type="ECO:0000256" key="4">
    <source>
        <dbReference type="ARBA" id="ARBA00048391"/>
    </source>
</evidence>
<dbReference type="PANTHER" id="PTHR18895">
    <property type="entry name" value="HEMK METHYLTRANSFERASE"/>
    <property type="match status" value="1"/>
</dbReference>
<dbReference type="Pfam" id="PF05175">
    <property type="entry name" value="MTS"/>
    <property type="match status" value="1"/>
</dbReference>
<evidence type="ECO:0000259" key="7">
    <source>
        <dbReference type="Pfam" id="PF17827"/>
    </source>
</evidence>
<dbReference type="EMBL" id="BMCJ01000002">
    <property type="protein sequence ID" value="GGC86109.1"/>
    <property type="molecule type" value="Genomic_DNA"/>
</dbReference>
<evidence type="ECO:0000256" key="1">
    <source>
        <dbReference type="ARBA" id="ARBA00022603"/>
    </source>
</evidence>
<dbReference type="Pfam" id="PF17827">
    <property type="entry name" value="PrmC_N"/>
    <property type="match status" value="1"/>
</dbReference>
<feature type="domain" description="Methyltransferase small" evidence="6">
    <location>
        <begin position="110"/>
        <end position="200"/>
    </location>
</feature>
<keyword evidence="3 5" id="KW-0949">S-adenosyl-L-methionine</keyword>
<dbReference type="InterPro" id="IPR040758">
    <property type="entry name" value="PrmC_N"/>
</dbReference>
<evidence type="ECO:0000256" key="2">
    <source>
        <dbReference type="ARBA" id="ARBA00022679"/>
    </source>
</evidence>
<name>A0ABQ1NXJ7_9BACI</name>
<dbReference type="Gene3D" id="1.10.8.10">
    <property type="entry name" value="DNA helicase RuvA subunit, C-terminal domain"/>
    <property type="match status" value="1"/>
</dbReference>
<protein>
    <recommendedName>
        <fullName evidence="5">Release factor glutamine methyltransferase</fullName>
        <shortName evidence="5">RF MTase</shortName>
        <ecNumber evidence="5">2.1.1.297</ecNumber>
    </recommendedName>
    <alternativeName>
        <fullName evidence="5">N5-glutamine methyltransferase PrmC</fullName>
    </alternativeName>
    <alternativeName>
        <fullName evidence="5">Protein-(glutamine-N5) MTase PrmC</fullName>
    </alternativeName>
    <alternativeName>
        <fullName evidence="5">Protein-glutamine N-methyltransferase PrmC</fullName>
    </alternativeName>
</protein>
<comment type="similarity">
    <text evidence="5">Belongs to the protein N5-glutamine methyltransferase family. PrmC subfamily.</text>
</comment>
<accession>A0ABQ1NXJ7</accession>
<dbReference type="InterPro" id="IPR007848">
    <property type="entry name" value="Small_mtfrase_dom"/>
</dbReference>
<dbReference type="Gene3D" id="3.40.50.150">
    <property type="entry name" value="Vaccinia Virus protein VP39"/>
    <property type="match status" value="1"/>
</dbReference>
<comment type="catalytic activity">
    <reaction evidence="4 5">
        <text>L-glutaminyl-[peptide chain release factor] + S-adenosyl-L-methionine = N(5)-methyl-L-glutaminyl-[peptide chain release factor] + S-adenosyl-L-homocysteine + H(+)</text>
        <dbReference type="Rhea" id="RHEA:42896"/>
        <dbReference type="Rhea" id="RHEA-COMP:10271"/>
        <dbReference type="Rhea" id="RHEA-COMP:10272"/>
        <dbReference type="ChEBI" id="CHEBI:15378"/>
        <dbReference type="ChEBI" id="CHEBI:30011"/>
        <dbReference type="ChEBI" id="CHEBI:57856"/>
        <dbReference type="ChEBI" id="CHEBI:59789"/>
        <dbReference type="ChEBI" id="CHEBI:61891"/>
        <dbReference type="EC" id="2.1.1.297"/>
    </reaction>
</comment>
<sequence length="288" mass="32382">METLFTTIEEARRWASLFLKKHHREERVADWLLEHHLDMNYTGLLVYGRDPFPEDKRKLFIKDVEQHAETGIPVQHLTGWAEFYGRRFTVNADVLVPRPETEELVEGVLQLLNHTSRSNLLNIVDLGTGSGAIACTLAIEAENVEVHATDISAEALRLAGQNAENLGAEVIFHQGDFLSPVASLEFDIIVSNPPYISYAEQEELSETVSQFDPHLALFAEDEGLAAYRTIARQIKQSASSPKLIAFEIGHQQGEAVRAIMEEELPVYHIEIRADINGKPRMIFAIAEN</sequence>
<dbReference type="NCBIfam" id="TIGR00536">
    <property type="entry name" value="hemK_fam"/>
    <property type="match status" value="1"/>
</dbReference>
<gene>
    <name evidence="5 8" type="primary">prmC</name>
    <name evidence="8" type="ORF">GCM10007216_16060</name>
</gene>
<organism evidence="8 9">
    <name type="scientific">Thalassobacillus devorans</name>
    <dbReference type="NCBI Taxonomy" id="279813"/>
    <lineage>
        <taxon>Bacteria</taxon>
        <taxon>Bacillati</taxon>
        <taxon>Bacillota</taxon>
        <taxon>Bacilli</taxon>
        <taxon>Bacillales</taxon>
        <taxon>Bacillaceae</taxon>
        <taxon>Thalassobacillus</taxon>
    </lineage>
</organism>
<dbReference type="InterPro" id="IPR050320">
    <property type="entry name" value="N5-glutamine_MTase"/>
</dbReference>
<dbReference type="HAMAP" id="MF_02126">
    <property type="entry name" value="RF_methyltr_PrmC"/>
    <property type="match status" value="1"/>
</dbReference>
<dbReference type="RefSeq" id="WP_062442464.1">
    <property type="nucleotide sequence ID" value="NZ_BMCJ01000002.1"/>
</dbReference>
<reference evidence="9" key="1">
    <citation type="journal article" date="2019" name="Int. J. Syst. Evol. Microbiol.">
        <title>The Global Catalogue of Microorganisms (GCM) 10K type strain sequencing project: providing services to taxonomists for standard genome sequencing and annotation.</title>
        <authorList>
            <consortium name="The Broad Institute Genomics Platform"/>
            <consortium name="The Broad Institute Genome Sequencing Center for Infectious Disease"/>
            <person name="Wu L."/>
            <person name="Ma J."/>
        </authorList>
    </citation>
    <scope>NUCLEOTIDE SEQUENCE [LARGE SCALE GENOMIC DNA]</scope>
    <source>
        <strain evidence="9">CCM 7282</strain>
    </source>
</reference>
<comment type="caution">
    <text evidence="8">The sequence shown here is derived from an EMBL/GenBank/DDBJ whole genome shotgun (WGS) entry which is preliminary data.</text>
</comment>
<dbReference type="InterPro" id="IPR004556">
    <property type="entry name" value="HemK-like"/>
</dbReference>
<keyword evidence="2 5" id="KW-0808">Transferase</keyword>
<dbReference type="EC" id="2.1.1.297" evidence="5"/>
<evidence type="ECO:0000256" key="5">
    <source>
        <dbReference type="HAMAP-Rule" id="MF_02126"/>
    </source>
</evidence>
<evidence type="ECO:0000313" key="8">
    <source>
        <dbReference type="EMBL" id="GGC86109.1"/>
    </source>
</evidence>
<dbReference type="InterPro" id="IPR019874">
    <property type="entry name" value="RF_methyltr_PrmC"/>
</dbReference>
<evidence type="ECO:0000259" key="6">
    <source>
        <dbReference type="Pfam" id="PF05175"/>
    </source>
</evidence>
<evidence type="ECO:0000313" key="9">
    <source>
        <dbReference type="Proteomes" id="UP000619534"/>
    </source>
</evidence>
<keyword evidence="9" id="KW-1185">Reference proteome</keyword>
<proteinExistence type="inferred from homology"/>
<feature type="binding site" evidence="5">
    <location>
        <position position="150"/>
    </location>
    <ligand>
        <name>S-adenosyl-L-methionine</name>
        <dbReference type="ChEBI" id="CHEBI:59789"/>
    </ligand>
</feature>
<dbReference type="InterPro" id="IPR029063">
    <property type="entry name" value="SAM-dependent_MTases_sf"/>
</dbReference>
<dbReference type="SUPFAM" id="SSF53335">
    <property type="entry name" value="S-adenosyl-L-methionine-dependent methyltransferases"/>
    <property type="match status" value="1"/>
</dbReference>
<dbReference type="InterPro" id="IPR002052">
    <property type="entry name" value="DNA_methylase_N6_adenine_CS"/>
</dbReference>